<gene>
    <name evidence="3" type="ORF">EYD45_06385</name>
</gene>
<keyword evidence="2" id="KW-0472">Membrane</keyword>
<accession>A0A4Q9FK91</accession>
<evidence type="ECO:0000256" key="2">
    <source>
        <dbReference type="SAM" id="Phobius"/>
    </source>
</evidence>
<evidence type="ECO:0000256" key="1">
    <source>
        <dbReference type="SAM" id="Coils"/>
    </source>
</evidence>
<proteinExistence type="predicted"/>
<keyword evidence="1" id="KW-0175">Coiled coil</keyword>
<evidence type="ECO:0000313" key="3">
    <source>
        <dbReference type="EMBL" id="TBN04885.1"/>
    </source>
</evidence>
<sequence length="193" mass="21914">MAQDIRDLFKKETMTHEEMPKNHEARFLEKLEAAFPEEKKTSTKFSWLNIAASVVLLIGLSFGAYKFMTLDVKTDPELASTEESLNGGALGKISPDLKKVEDYYLASINLELSKMKPTAETKVVFDGYLEQLNELNQEYKKLSLELTENGATELTITALIDNLRFRLNLLYRLKDQLKTLNASEESPEVTQSI</sequence>
<feature type="transmembrane region" description="Helical" evidence="2">
    <location>
        <begin position="45"/>
        <end position="65"/>
    </location>
</feature>
<keyword evidence="2" id="KW-1133">Transmembrane helix</keyword>
<evidence type="ECO:0000313" key="4">
    <source>
        <dbReference type="Proteomes" id="UP000291142"/>
    </source>
</evidence>
<comment type="caution">
    <text evidence="3">The sequence shown here is derived from an EMBL/GenBank/DDBJ whole genome shotgun (WGS) entry which is preliminary data.</text>
</comment>
<keyword evidence="2" id="KW-0812">Transmembrane</keyword>
<keyword evidence="4" id="KW-1185">Reference proteome</keyword>
<dbReference type="AlphaFoldDB" id="A0A4Q9FK91"/>
<dbReference type="EMBL" id="SIRT01000003">
    <property type="protein sequence ID" value="TBN04885.1"/>
    <property type="molecule type" value="Genomic_DNA"/>
</dbReference>
<feature type="coiled-coil region" evidence="1">
    <location>
        <begin position="125"/>
        <end position="152"/>
    </location>
</feature>
<evidence type="ECO:0008006" key="5">
    <source>
        <dbReference type="Google" id="ProtNLM"/>
    </source>
</evidence>
<dbReference type="OrthoDB" id="1441018at2"/>
<organism evidence="3 4">
    <name type="scientific">Hyunsoonleella flava</name>
    <dbReference type="NCBI Taxonomy" id="2527939"/>
    <lineage>
        <taxon>Bacteria</taxon>
        <taxon>Pseudomonadati</taxon>
        <taxon>Bacteroidota</taxon>
        <taxon>Flavobacteriia</taxon>
        <taxon>Flavobacteriales</taxon>
        <taxon>Flavobacteriaceae</taxon>
    </lineage>
</organism>
<dbReference type="RefSeq" id="WP_130963692.1">
    <property type="nucleotide sequence ID" value="NZ_SIRT01000003.1"/>
</dbReference>
<protein>
    <recommendedName>
        <fullName evidence="5">Anti-sigma factor</fullName>
    </recommendedName>
</protein>
<dbReference type="Proteomes" id="UP000291142">
    <property type="component" value="Unassembled WGS sequence"/>
</dbReference>
<name>A0A4Q9FK91_9FLAO</name>
<reference evidence="3 4" key="1">
    <citation type="submission" date="2019-02" db="EMBL/GenBank/DDBJ databases">
        <title>Hyunsoonleella sp., isolated from marine sediment.</title>
        <authorList>
            <person name="Liu B.-T."/>
        </authorList>
    </citation>
    <scope>NUCLEOTIDE SEQUENCE [LARGE SCALE GENOMIC DNA]</scope>
    <source>
        <strain evidence="3 4">T58</strain>
    </source>
</reference>